<keyword evidence="2" id="KW-1185">Reference proteome</keyword>
<protein>
    <submittedName>
        <fullName evidence="1">Uncharacterized protein</fullName>
    </submittedName>
</protein>
<evidence type="ECO:0000313" key="1">
    <source>
        <dbReference type="EMBL" id="KAJ1110171.1"/>
    </source>
</evidence>
<dbReference type="Proteomes" id="UP001066276">
    <property type="component" value="Chromosome 9"/>
</dbReference>
<proteinExistence type="predicted"/>
<organism evidence="1 2">
    <name type="scientific">Pleurodeles waltl</name>
    <name type="common">Iberian ribbed newt</name>
    <dbReference type="NCBI Taxonomy" id="8319"/>
    <lineage>
        <taxon>Eukaryota</taxon>
        <taxon>Metazoa</taxon>
        <taxon>Chordata</taxon>
        <taxon>Craniata</taxon>
        <taxon>Vertebrata</taxon>
        <taxon>Euteleostomi</taxon>
        <taxon>Amphibia</taxon>
        <taxon>Batrachia</taxon>
        <taxon>Caudata</taxon>
        <taxon>Salamandroidea</taxon>
        <taxon>Salamandridae</taxon>
        <taxon>Pleurodelinae</taxon>
        <taxon>Pleurodeles</taxon>
    </lineage>
</organism>
<accession>A0AAV7N3P5</accession>
<gene>
    <name evidence="1" type="ORF">NDU88_007526</name>
</gene>
<reference evidence="1" key="1">
    <citation type="journal article" date="2022" name="bioRxiv">
        <title>Sequencing and chromosome-scale assembly of the giantPleurodeles waltlgenome.</title>
        <authorList>
            <person name="Brown T."/>
            <person name="Elewa A."/>
            <person name="Iarovenko S."/>
            <person name="Subramanian E."/>
            <person name="Araus A.J."/>
            <person name="Petzold A."/>
            <person name="Susuki M."/>
            <person name="Suzuki K.-i.T."/>
            <person name="Hayashi T."/>
            <person name="Toyoda A."/>
            <person name="Oliveira C."/>
            <person name="Osipova E."/>
            <person name="Leigh N.D."/>
            <person name="Simon A."/>
            <person name="Yun M.H."/>
        </authorList>
    </citation>
    <scope>NUCLEOTIDE SEQUENCE</scope>
    <source>
        <strain evidence="1">20211129_DDA</strain>
        <tissue evidence="1">Liver</tissue>
    </source>
</reference>
<dbReference type="EMBL" id="JANPWB010000013">
    <property type="protein sequence ID" value="KAJ1110171.1"/>
    <property type="molecule type" value="Genomic_DNA"/>
</dbReference>
<dbReference type="AlphaFoldDB" id="A0AAV7N3P5"/>
<evidence type="ECO:0000313" key="2">
    <source>
        <dbReference type="Proteomes" id="UP001066276"/>
    </source>
</evidence>
<comment type="caution">
    <text evidence="1">The sequence shown here is derived from an EMBL/GenBank/DDBJ whole genome shotgun (WGS) entry which is preliminary data.</text>
</comment>
<name>A0AAV7N3P5_PLEWA</name>
<sequence>MPLDPEAILEWAQRAIRLFGNAIFAMSTERQKSSLMHIDHKLAELTPTEPGSLANCLFLWDKSVEYISTFSALGSARAAACRTRTASVASCGSSEAELQLNGVEAAGETRLRRS</sequence>